<dbReference type="STRING" id="156994.SAMN04488028_1163"/>
<evidence type="ECO:0000313" key="1">
    <source>
        <dbReference type="EMBL" id="SHK98228.1"/>
    </source>
</evidence>
<dbReference type="AlphaFoldDB" id="A0A1M6WWY9"/>
<sequence>MSSGLVYISMQSPCFRFGSMLLVSLWFITTSVCAQNLESIGKGDALTISGGVNVSQVFYAANGIEDRRDPYNYFLSGNLNLSLYGWSVPVSFSYSNQNASFQQPFNQYGMSPTYKWVTAHLGYRSMTFSKYTLNGHLFLGVGVELTPSDKVKIMAMYGQLQKAVELDTAEVGNLPAFKRMGGGAKVTLGGADHSVDFSFFKASDDPNSVKSNVADIGLFAEDNLVLGLGVSTKIINNLTFKGEIAYSAISTNSQSEEVNADHIYNKFSFAFQPRASSSYYSAMNAAIQYQFKKYAFGVAYERVEPGYRTLGAYYFNNDLENIALTHTSRWLNQRLSISARGGLQRNNLNKTELNTMSRWSGSLSINYQVSPKITTNINYSNFSTVVNFRTPEQLYNQATPYDNLDTLNYQQISQNAALGANFLLGNSTERAQNLNCNFAYQQSAEEQGGEAQNTGSKYYNFNSSYSISFVPSALVVSLSGNVNVSQAVDTQNLIYGPSLSARKSLGDKKASLTGALSYNVSEANNKLNSSVLNLRIGAGYVLREKHQFNLNVTAINRHTPHSTTQQQFREFVAELGYNFNFSSR</sequence>
<proteinExistence type="predicted"/>
<reference evidence="2" key="1">
    <citation type="submission" date="2016-11" db="EMBL/GenBank/DDBJ databases">
        <authorList>
            <person name="Varghese N."/>
            <person name="Submissions S."/>
        </authorList>
    </citation>
    <scope>NUCLEOTIDE SEQUENCE [LARGE SCALE GENOMIC DNA]</scope>
    <source>
        <strain evidence="2">DSM 26134</strain>
    </source>
</reference>
<gene>
    <name evidence="1" type="ORF">SAMN04488028_1163</name>
</gene>
<dbReference type="Proteomes" id="UP000184474">
    <property type="component" value="Unassembled WGS sequence"/>
</dbReference>
<dbReference type="RefSeq" id="WP_139281131.1">
    <property type="nucleotide sequence ID" value="NZ_FRAA01000016.1"/>
</dbReference>
<dbReference type="EMBL" id="FRAA01000016">
    <property type="protein sequence ID" value="SHK98228.1"/>
    <property type="molecule type" value="Genomic_DNA"/>
</dbReference>
<evidence type="ECO:0000313" key="2">
    <source>
        <dbReference type="Proteomes" id="UP000184474"/>
    </source>
</evidence>
<keyword evidence="2" id="KW-1185">Reference proteome</keyword>
<name>A0A1M6WWY9_REIAG</name>
<evidence type="ECO:0008006" key="3">
    <source>
        <dbReference type="Google" id="ProtNLM"/>
    </source>
</evidence>
<organism evidence="1 2">
    <name type="scientific">Reichenbachiella agariperforans</name>
    <dbReference type="NCBI Taxonomy" id="156994"/>
    <lineage>
        <taxon>Bacteria</taxon>
        <taxon>Pseudomonadati</taxon>
        <taxon>Bacteroidota</taxon>
        <taxon>Cytophagia</taxon>
        <taxon>Cytophagales</taxon>
        <taxon>Reichenbachiellaceae</taxon>
        <taxon>Reichenbachiella</taxon>
    </lineage>
</organism>
<accession>A0A1M6WWY9</accession>
<protein>
    <recommendedName>
        <fullName evidence="3">Outer membrane protein beta-barrel domain-containing protein</fullName>
    </recommendedName>
</protein>